<reference evidence="2 3" key="1">
    <citation type="submission" date="2016-11" db="EMBL/GenBank/DDBJ databases">
        <title>Draft Genome Sequences of Nine Cyanobacterial Strains from Diverse Habitats.</title>
        <authorList>
            <person name="Zhu T."/>
            <person name="Hou S."/>
            <person name="Lu X."/>
            <person name="Hess W.R."/>
        </authorList>
    </citation>
    <scope>NUCLEOTIDE SEQUENCE [LARGE SCALE GENOMIC DNA]</scope>
    <source>
        <strain evidence="2 3">NIES-592</strain>
    </source>
</reference>
<sequence>MTSVTNVLQPFIDIANLINTIWLFIFLALGVSAAFNRHTFLFLFAFPIATIPLRSITHFMPIASTHINNLIIFLGIGFCIGKVIKWIFGFQRCY</sequence>
<organism evidence="2 3">
    <name type="scientific">Fischerella major NIES-592</name>
    <dbReference type="NCBI Taxonomy" id="210994"/>
    <lineage>
        <taxon>Bacteria</taxon>
        <taxon>Bacillati</taxon>
        <taxon>Cyanobacteriota</taxon>
        <taxon>Cyanophyceae</taxon>
        <taxon>Nostocales</taxon>
        <taxon>Hapalosiphonaceae</taxon>
        <taxon>Fischerella</taxon>
    </lineage>
</organism>
<keyword evidence="1" id="KW-0472">Membrane</keyword>
<keyword evidence="1" id="KW-1133">Transmembrane helix</keyword>
<dbReference type="Proteomes" id="UP000186391">
    <property type="component" value="Unassembled WGS sequence"/>
</dbReference>
<feature type="transmembrane region" description="Helical" evidence="1">
    <location>
        <begin position="40"/>
        <end position="60"/>
    </location>
</feature>
<feature type="transmembrane region" description="Helical" evidence="1">
    <location>
        <begin position="14"/>
        <end position="35"/>
    </location>
</feature>
<proteinExistence type="predicted"/>
<comment type="caution">
    <text evidence="2">The sequence shown here is derived from an EMBL/GenBank/DDBJ whole genome shotgun (WGS) entry which is preliminary data.</text>
</comment>
<evidence type="ECO:0000256" key="1">
    <source>
        <dbReference type="SAM" id="Phobius"/>
    </source>
</evidence>
<feature type="transmembrane region" description="Helical" evidence="1">
    <location>
        <begin position="66"/>
        <end position="88"/>
    </location>
</feature>
<dbReference type="EMBL" id="MRCA01000003">
    <property type="protein sequence ID" value="OKH14717.1"/>
    <property type="molecule type" value="Genomic_DNA"/>
</dbReference>
<dbReference type="AlphaFoldDB" id="A0A1U7H142"/>
<protein>
    <submittedName>
        <fullName evidence="2">Uncharacterized protein</fullName>
    </submittedName>
</protein>
<name>A0A1U7H142_9CYAN</name>
<gene>
    <name evidence="2" type="ORF">NIES592_07380</name>
</gene>
<keyword evidence="3" id="KW-1185">Reference proteome</keyword>
<keyword evidence="1" id="KW-0812">Transmembrane</keyword>
<evidence type="ECO:0000313" key="3">
    <source>
        <dbReference type="Proteomes" id="UP000186391"/>
    </source>
</evidence>
<accession>A0A1U7H142</accession>
<evidence type="ECO:0000313" key="2">
    <source>
        <dbReference type="EMBL" id="OKH14717.1"/>
    </source>
</evidence>